<dbReference type="EMBL" id="KB200149">
    <property type="protein sequence ID" value="ESP02669.1"/>
    <property type="molecule type" value="Genomic_DNA"/>
</dbReference>
<evidence type="ECO:0000256" key="4">
    <source>
        <dbReference type="ARBA" id="ARBA00023136"/>
    </source>
</evidence>
<keyword evidence="4 5" id="KW-0472">Membrane</keyword>
<proteinExistence type="predicted"/>
<keyword evidence="3 5" id="KW-1133">Transmembrane helix</keyword>
<dbReference type="PANTHER" id="PTHR10671">
    <property type="entry name" value="EPITHELIAL MEMBRANE PROTEIN-RELATED"/>
    <property type="match status" value="1"/>
</dbReference>
<dbReference type="GO" id="GO:0005886">
    <property type="term" value="C:plasma membrane"/>
    <property type="evidence" value="ECO:0007669"/>
    <property type="project" value="TreeGrafter"/>
</dbReference>
<evidence type="ECO:0000256" key="2">
    <source>
        <dbReference type="ARBA" id="ARBA00022692"/>
    </source>
</evidence>
<protein>
    <submittedName>
        <fullName evidence="6">Uncharacterized protein</fullName>
    </submittedName>
</protein>
<dbReference type="InterPro" id="IPR019372">
    <property type="entry name" value="LHFPL"/>
</dbReference>
<sequence>MSLKTVTALYLLVASAIFNVIGFSSPYWLTGNIDVFGRVWYGLWLTCYDILEDCINTDQANQFGWEKGVAAMEILGFMALVASCCFLLLAFLFCHSRQSLFTILSGSFAIAAGVFMFIGVIIFGAEFDNTILTLSWAFVLVLISALTSIASGILLIVEFKSAKVISI</sequence>
<dbReference type="AlphaFoldDB" id="V4AF70"/>
<dbReference type="OrthoDB" id="6157359at2759"/>
<reference evidence="6 7" key="1">
    <citation type="journal article" date="2013" name="Nature">
        <title>Insights into bilaterian evolution from three spiralian genomes.</title>
        <authorList>
            <person name="Simakov O."/>
            <person name="Marletaz F."/>
            <person name="Cho S.J."/>
            <person name="Edsinger-Gonzales E."/>
            <person name="Havlak P."/>
            <person name="Hellsten U."/>
            <person name="Kuo D.H."/>
            <person name="Larsson T."/>
            <person name="Lv J."/>
            <person name="Arendt D."/>
            <person name="Savage R."/>
            <person name="Osoegawa K."/>
            <person name="de Jong P."/>
            <person name="Grimwood J."/>
            <person name="Chapman J.A."/>
            <person name="Shapiro H."/>
            <person name="Aerts A."/>
            <person name="Otillar R.P."/>
            <person name="Terry A.Y."/>
            <person name="Boore J.L."/>
            <person name="Grigoriev I.V."/>
            <person name="Lindberg D.R."/>
            <person name="Seaver E.C."/>
            <person name="Weisblat D.A."/>
            <person name="Putnam N.H."/>
            <person name="Rokhsar D.S."/>
        </authorList>
    </citation>
    <scope>NUCLEOTIDE SEQUENCE [LARGE SCALE GENOMIC DNA]</scope>
</reference>
<evidence type="ECO:0000313" key="7">
    <source>
        <dbReference type="Proteomes" id="UP000030746"/>
    </source>
</evidence>
<feature type="transmembrane region" description="Helical" evidence="5">
    <location>
        <begin position="7"/>
        <end position="29"/>
    </location>
</feature>
<feature type="transmembrane region" description="Helical" evidence="5">
    <location>
        <begin position="136"/>
        <end position="157"/>
    </location>
</feature>
<comment type="subcellular location">
    <subcellularLocation>
        <location evidence="1">Membrane</location>
        <topology evidence="1">Multi-pass membrane protein</topology>
    </subcellularLocation>
</comment>
<name>V4AF70_LOTGI</name>
<evidence type="ECO:0000256" key="3">
    <source>
        <dbReference type="ARBA" id="ARBA00022989"/>
    </source>
</evidence>
<dbReference type="GeneID" id="20241935"/>
<dbReference type="PANTHER" id="PTHR10671:SF108">
    <property type="entry name" value="CLAUDIN FAMILY PROTEIN-RELATED"/>
    <property type="match status" value="1"/>
</dbReference>
<evidence type="ECO:0000313" key="6">
    <source>
        <dbReference type="EMBL" id="ESP02669.1"/>
    </source>
</evidence>
<dbReference type="Pfam" id="PF10242">
    <property type="entry name" value="L_HMGIC_fpl"/>
    <property type="match status" value="1"/>
</dbReference>
<dbReference type="CTD" id="20241935"/>
<dbReference type="HOGENOM" id="CLU_1596363_0_0_1"/>
<evidence type="ECO:0000256" key="1">
    <source>
        <dbReference type="ARBA" id="ARBA00004141"/>
    </source>
</evidence>
<dbReference type="InterPro" id="IPR050579">
    <property type="entry name" value="PMP-22/EMP/MP20-like"/>
</dbReference>
<keyword evidence="7" id="KW-1185">Reference proteome</keyword>
<accession>V4AF70</accession>
<organism evidence="6 7">
    <name type="scientific">Lottia gigantea</name>
    <name type="common">Giant owl limpet</name>
    <dbReference type="NCBI Taxonomy" id="225164"/>
    <lineage>
        <taxon>Eukaryota</taxon>
        <taxon>Metazoa</taxon>
        <taxon>Spiralia</taxon>
        <taxon>Lophotrochozoa</taxon>
        <taxon>Mollusca</taxon>
        <taxon>Gastropoda</taxon>
        <taxon>Patellogastropoda</taxon>
        <taxon>Lottioidea</taxon>
        <taxon>Lottiidae</taxon>
        <taxon>Lottia</taxon>
    </lineage>
</organism>
<evidence type="ECO:0000256" key="5">
    <source>
        <dbReference type="SAM" id="Phobius"/>
    </source>
</evidence>
<dbReference type="Proteomes" id="UP000030746">
    <property type="component" value="Unassembled WGS sequence"/>
</dbReference>
<dbReference type="KEGG" id="lgi:LOTGIDRAFT_171869"/>
<dbReference type="Gene3D" id="1.20.140.150">
    <property type="match status" value="1"/>
</dbReference>
<gene>
    <name evidence="6" type="ORF">LOTGIDRAFT_171869</name>
</gene>
<dbReference type="RefSeq" id="XP_009046690.1">
    <property type="nucleotide sequence ID" value="XM_009048442.1"/>
</dbReference>
<feature type="transmembrane region" description="Helical" evidence="5">
    <location>
        <begin position="100"/>
        <end position="124"/>
    </location>
</feature>
<feature type="transmembrane region" description="Helical" evidence="5">
    <location>
        <begin position="74"/>
        <end position="93"/>
    </location>
</feature>
<keyword evidence="2 5" id="KW-0812">Transmembrane</keyword>